<feature type="domain" description="Thymidylate kinase-like" evidence="5">
    <location>
        <begin position="96"/>
        <end position="231"/>
    </location>
</feature>
<evidence type="ECO:0000256" key="1">
    <source>
        <dbReference type="ARBA" id="ARBA00009776"/>
    </source>
</evidence>
<dbReference type="AlphaFoldDB" id="A0A9P0CTJ8"/>
<dbReference type="InterPro" id="IPR027417">
    <property type="entry name" value="P-loop_NTPase"/>
</dbReference>
<evidence type="ECO:0000256" key="2">
    <source>
        <dbReference type="ARBA" id="ARBA00022741"/>
    </source>
</evidence>
<dbReference type="InterPro" id="IPR039430">
    <property type="entry name" value="Thymidylate_kin-like_dom"/>
</dbReference>
<sequence length="254" mass="28885">MNQYLLFVIFGFNFLHNYECDGGIIIKDKSLNKGNNEIIIPVLYPDAASILKVLKEPQNIEQSGVQDLLNFYYSAQAKLSQFVASGDVKKYPLIVIEGLSGSGKTTISEALAKRINGTRVHSPSLKVKTLQTGFQKRSVIYNAYYQISQYITAMEIMPLLKDGPIILDRYYPSSATYSIARSVVYNPGSLMPPKGDKIYNWPDDLLKPDIVIFLEVDEEERNRRLTSRTNKPHTPKPLGQNEITLHKNYDYRKK</sequence>
<evidence type="ECO:0000313" key="6">
    <source>
        <dbReference type="EMBL" id="CAH1104447.1"/>
    </source>
</evidence>
<keyword evidence="3" id="KW-0067">ATP-binding</keyword>
<protein>
    <recommendedName>
        <fullName evidence="5">Thymidylate kinase-like domain-containing protein</fullName>
    </recommendedName>
</protein>
<dbReference type="Gene3D" id="3.40.50.300">
    <property type="entry name" value="P-loop containing nucleotide triphosphate hydrolases"/>
    <property type="match status" value="1"/>
</dbReference>
<evidence type="ECO:0000256" key="4">
    <source>
        <dbReference type="SAM" id="MobiDB-lite"/>
    </source>
</evidence>
<dbReference type="GO" id="GO:0006227">
    <property type="term" value="P:dUDP biosynthetic process"/>
    <property type="evidence" value="ECO:0007669"/>
    <property type="project" value="TreeGrafter"/>
</dbReference>
<dbReference type="GO" id="GO:0005739">
    <property type="term" value="C:mitochondrion"/>
    <property type="evidence" value="ECO:0007669"/>
    <property type="project" value="TreeGrafter"/>
</dbReference>
<dbReference type="GO" id="GO:0004550">
    <property type="term" value="F:nucleoside diphosphate kinase activity"/>
    <property type="evidence" value="ECO:0007669"/>
    <property type="project" value="TreeGrafter"/>
</dbReference>
<feature type="region of interest" description="Disordered" evidence="4">
    <location>
        <begin position="222"/>
        <end position="254"/>
    </location>
</feature>
<dbReference type="GO" id="GO:0005524">
    <property type="term" value="F:ATP binding"/>
    <property type="evidence" value="ECO:0007669"/>
    <property type="project" value="UniProtKB-KW"/>
</dbReference>
<feature type="compositionally biased region" description="Basic and acidic residues" evidence="4">
    <location>
        <begin position="244"/>
        <end position="254"/>
    </location>
</feature>
<dbReference type="GO" id="GO:0006233">
    <property type="term" value="P:dTDP biosynthetic process"/>
    <property type="evidence" value="ECO:0007669"/>
    <property type="project" value="TreeGrafter"/>
</dbReference>
<keyword evidence="7" id="KW-1185">Reference proteome</keyword>
<dbReference type="OrthoDB" id="425602at2759"/>
<feature type="compositionally biased region" description="Basic residues" evidence="4">
    <location>
        <begin position="224"/>
        <end position="234"/>
    </location>
</feature>
<keyword evidence="2" id="KW-0547">Nucleotide-binding</keyword>
<gene>
    <name evidence="6" type="ORF">PSYICH_LOCUS5588</name>
</gene>
<dbReference type="PANTHER" id="PTHR10344">
    <property type="entry name" value="THYMIDYLATE KINASE"/>
    <property type="match status" value="1"/>
</dbReference>
<dbReference type="GO" id="GO:0004798">
    <property type="term" value="F:dTMP kinase activity"/>
    <property type="evidence" value="ECO:0007669"/>
    <property type="project" value="TreeGrafter"/>
</dbReference>
<dbReference type="PANTHER" id="PTHR10344:SF4">
    <property type="entry name" value="UMP-CMP KINASE 2, MITOCHONDRIAL"/>
    <property type="match status" value="1"/>
</dbReference>
<reference evidence="6" key="1">
    <citation type="submission" date="2022-01" db="EMBL/GenBank/DDBJ databases">
        <authorList>
            <person name="King R."/>
        </authorList>
    </citation>
    <scope>NUCLEOTIDE SEQUENCE</scope>
</reference>
<organism evidence="6 7">
    <name type="scientific">Psylliodes chrysocephalus</name>
    <dbReference type="NCBI Taxonomy" id="3402493"/>
    <lineage>
        <taxon>Eukaryota</taxon>
        <taxon>Metazoa</taxon>
        <taxon>Ecdysozoa</taxon>
        <taxon>Arthropoda</taxon>
        <taxon>Hexapoda</taxon>
        <taxon>Insecta</taxon>
        <taxon>Pterygota</taxon>
        <taxon>Neoptera</taxon>
        <taxon>Endopterygota</taxon>
        <taxon>Coleoptera</taxon>
        <taxon>Polyphaga</taxon>
        <taxon>Cucujiformia</taxon>
        <taxon>Chrysomeloidea</taxon>
        <taxon>Chrysomelidae</taxon>
        <taxon>Galerucinae</taxon>
        <taxon>Alticini</taxon>
        <taxon>Psylliodes</taxon>
    </lineage>
</organism>
<comment type="similarity">
    <text evidence="1">Belongs to the thymidylate kinase family.</text>
</comment>
<accession>A0A9P0CTJ8</accession>
<dbReference type="SUPFAM" id="SSF52540">
    <property type="entry name" value="P-loop containing nucleoside triphosphate hydrolases"/>
    <property type="match status" value="1"/>
</dbReference>
<dbReference type="EMBL" id="OV651829">
    <property type="protein sequence ID" value="CAH1104447.1"/>
    <property type="molecule type" value="Genomic_DNA"/>
</dbReference>
<evidence type="ECO:0000313" key="7">
    <source>
        <dbReference type="Proteomes" id="UP001153636"/>
    </source>
</evidence>
<evidence type="ECO:0000259" key="5">
    <source>
        <dbReference type="Pfam" id="PF02223"/>
    </source>
</evidence>
<dbReference type="Pfam" id="PF02223">
    <property type="entry name" value="Thymidylate_kin"/>
    <property type="match status" value="1"/>
</dbReference>
<evidence type="ECO:0000256" key="3">
    <source>
        <dbReference type="ARBA" id="ARBA00022840"/>
    </source>
</evidence>
<proteinExistence type="inferred from homology"/>
<name>A0A9P0CTJ8_9CUCU</name>
<dbReference type="Proteomes" id="UP001153636">
    <property type="component" value="Chromosome 17"/>
</dbReference>
<dbReference type="GO" id="GO:0006235">
    <property type="term" value="P:dTTP biosynthetic process"/>
    <property type="evidence" value="ECO:0007669"/>
    <property type="project" value="TreeGrafter"/>
</dbReference>